<dbReference type="eggNOG" id="ENOG5033E7Z">
    <property type="taxonomic scope" value="Bacteria"/>
</dbReference>
<accession>C7R1F5</accession>
<reference evidence="1 3" key="1">
    <citation type="journal article" date="2009" name="Stand. Genomic Sci.">
        <title>Complete genome sequence of Jonesia denitrificans type strain (Prevot 55134).</title>
        <authorList>
            <person name="Pukall R."/>
            <person name="Gehrich-Schroter G."/>
            <person name="Lapidus A."/>
            <person name="Nolan M."/>
            <person name="Glavina Del Rio T."/>
            <person name="Lucas S."/>
            <person name="Chen F."/>
            <person name="Tice H."/>
            <person name="Pitluck S."/>
            <person name="Cheng J.F."/>
            <person name="Copeland A."/>
            <person name="Saunders E."/>
            <person name="Brettin T."/>
            <person name="Detter J.C."/>
            <person name="Bruce D."/>
            <person name="Goodwin L."/>
            <person name="Pati A."/>
            <person name="Ivanova N."/>
            <person name="Mavromatis K."/>
            <person name="Ovchinnikova G."/>
            <person name="Chen A."/>
            <person name="Palaniappan K."/>
            <person name="Land M."/>
            <person name="Hauser L."/>
            <person name="Chang Y.J."/>
            <person name="Jeffries C.D."/>
            <person name="Chain P."/>
            <person name="Goker M."/>
            <person name="Bristow J."/>
            <person name="Eisen J.A."/>
            <person name="Markowitz V."/>
            <person name="Hugenholtz P."/>
            <person name="Kyrpides N.C."/>
            <person name="Klenk H.P."/>
            <person name="Han C."/>
        </authorList>
    </citation>
    <scope>NUCLEOTIDE SEQUENCE [LARGE SCALE GENOMIC DNA]</scope>
    <source>
        <strain evidence="3">ATCC 14870 / DSM 20603 / BCRC 15368 / CIP 55.134 / JCM 11481 / NBRC 15587 / NCTC 10816 / Prevot 55134</strain>
        <strain evidence="1">DSM 20603</strain>
    </source>
</reference>
<gene>
    <name evidence="1" type="ordered locus">Jden_2153</name>
    <name evidence="2" type="ordered locus">Jden_2293</name>
</gene>
<proteinExistence type="predicted"/>
<dbReference type="KEGG" id="jde:Jden_2293"/>
<dbReference type="OrthoDB" id="4747530at2"/>
<dbReference type="RefSeq" id="WP_015772418.1">
    <property type="nucleotide sequence ID" value="NC_013174.1"/>
</dbReference>
<evidence type="ECO:0000313" key="3">
    <source>
        <dbReference type="Proteomes" id="UP000000628"/>
    </source>
</evidence>
<protein>
    <submittedName>
        <fullName evidence="1">Uncharacterized protein</fullName>
    </submittedName>
</protein>
<evidence type="ECO:0000313" key="1">
    <source>
        <dbReference type="EMBL" id="ACV09790.1"/>
    </source>
</evidence>
<name>C7R1F5_JONDD</name>
<reference evidence="1" key="2">
    <citation type="submission" date="2009-08" db="EMBL/GenBank/DDBJ databases">
        <title>The complete genome of Jonesia denitrificans DSM 20603.</title>
        <authorList>
            <consortium name="US DOE Joint Genome Institute (JGI-PGF)"/>
            <person name="Lucas S."/>
            <person name="Copeland A."/>
            <person name="Lapidus A."/>
            <person name="Glavina del Rio T."/>
            <person name="Dalin E."/>
            <person name="Tice H."/>
            <person name="Bruce D."/>
            <person name="Goodwin L."/>
            <person name="Pitluck S."/>
            <person name="Kyrpides N."/>
            <person name="Mavromatis K."/>
            <person name="Ivanova N."/>
            <person name="Ovchinnikova G."/>
            <person name="Saunders E."/>
            <person name="Brettin T."/>
            <person name="Detter J.C."/>
            <person name="Han C."/>
            <person name="Larimer F."/>
            <person name="Land M."/>
            <person name="Hauser L."/>
            <person name="Markowitz V."/>
            <person name="Cheng J.-F."/>
            <person name="Hugenholtz P."/>
            <person name="Woyke T."/>
            <person name="Wu D."/>
            <person name="Pukall R."/>
            <person name="Klenk H.-P."/>
            <person name="Eisen J.A."/>
        </authorList>
    </citation>
    <scope>NUCLEOTIDE SEQUENCE</scope>
    <source>
        <strain>DSM 20603</strain>
    </source>
</reference>
<sequence>MAREYAKVKAGIWQDDDFRALPPHAQHLYFVILTDPKLSYCGVTDWRPKRLLPRSAGWEMQALEEAAAILMDRRLLIIDEDTEEVLVKSFLRHDGVMAHNKLCVSAMLAYGEVASNTIRGIIVHELNRLAEEFPAWPTWEREQVKEVLKRQPLDPWSEQLGNPFGCALDPNLATPLAPRLAPNASSGLGVPYNNNSNSNITTTTYGHDTAAPKRARKAPATPIPAGWAPTEAHGVKAQELGVDLHTEKEKFIAHAQANDRRQVKWDAAFNQWLIKSAEYKQTRTPNGGGFSYARNPSQDAIDLARELYERETRLEIES</sequence>
<dbReference type="HOGENOM" id="CLU_893229_0_0_11"/>
<dbReference type="KEGG" id="jde:Jden_2153"/>
<dbReference type="Proteomes" id="UP000000628">
    <property type="component" value="Chromosome"/>
</dbReference>
<evidence type="ECO:0000313" key="2">
    <source>
        <dbReference type="EMBL" id="ACV09928.1"/>
    </source>
</evidence>
<dbReference type="STRING" id="471856.Jden_2153"/>
<organism evidence="1 3">
    <name type="scientific">Jonesia denitrificans (strain ATCC 14870 / DSM 20603 / BCRC 15368 / CIP 55.134 / JCM 11481 / NBRC 15587 / NCTC 10816 / Prevot 55134)</name>
    <name type="common">Listeria denitrificans</name>
    <dbReference type="NCBI Taxonomy" id="471856"/>
    <lineage>
        <taxon>Bacteria</taxon>
        <taxon>Bacillati</taxon>
        <taxon>Actinomycetota</taxon>
        <taxon>Actinomycetes</taxon>
        <taxon>Micrococcales</taxon>
        <taxon>Jonesiaceae</taxon>
        <taxon>Jonesia</taxon>
    </lineage>
</organism>
<dbReference type="AlphaFoldDB" id="C7R1F5"/>
<keyword evidence="3" id="KW-1185">Reference proteome</keyword>
<dbReference type="EMBL" id="CP001706">
    <property type="protein sequence ID" value="ACV09928.1"/>
    <property type="molecule type" value="Genomic_DNA"/>
</dbReference>
<dbReference type="EMBL" id="CP001706">
    <property type="protein sequence ID" value="ACV09790.1"/>
    <property type="molecule type" value="Genomic_DNA"/>
</dbReference>